<dbReference type="AlphaFoldDB" id="A0A5N6ZEN3"/>
<dbReference type="InterPro" id="IPR037217">
    <property type="entry name" value="Trp/Indoleamine_2_3_dOase-like"/>
</dbReference>
<evidence type="ECO:0000313" key="7">
    <source>
        <dbReference type="Proteomes" id="UP000327118"/>
    </source>
</evidence>
<evidence type="ECO:0000256" key="5">
    <source>
        <dbReference type="RuleBase" id="RU369119"/>
    </source>
</evidence>
<accession>A0A5N6ZEN3</accession>
<comment type="similarity">
    <text evidence="1 5">Belongs to the indoleamine 2,3-dioxygenase family.</text>
</comment>
<evidence type="ECO:0000256" key="3">
    <source>
        <dbReference type="ARBA" id="ARBA00023004"/>
    </source>
</evidence>
<dbReference type="GO" id="GO:0020037">
    <property type="term" value="F:heme binding"/>
    <property type="evidence" value="ECO:0007669"/>
    <property type="project" value="UniProtKB-UniRule"/>
</dbReference>
<evidence type="ECO:0000256" key="1">
    <source>
        <dbReference type="ARBA" id="ARBA00007119"/>
    </source>
</evidence>
<dbReference type="GO" id="GO:0034354">
    <property type="term" value="P:'de novo' NAD+ biosynthetic process from L-tryptophan"/>
    <property type="evidence" value="ECO:0007669"/>
    <property type="project" value="TreeGrafter"/>
</dbReference>
<keyword evidence="4 5" id="KW-0349">Heme</keyword>
<dbReference type="SUPFAM" id="SSF140959">
    <property type="entry name" value="Indolic compounds 2,3-dioxygenase-like"/>
    <property type="match status" value="1"/>
</dbReference>
<evidence type="ECO:0000313" key="6">
    <source>
        <dbReference type="EMBL" id="KAE8356122.1"/>
    </source>
</evidence>
<dbReference type="Proteomes" id="UP000327118">
    <property type="component" value="Unassembled WGS sequence"/>
</dbReference>
<organism evidence="6 7">
    <name type="scientific">Aspergillus coremiiformis</name>
    <dbReference type="NCBI Taxonomy" id="138285"/>
    <lineage>
        <taxon>Eukaryota</taxon>
        <taxon>Fungi</taxon>
        <taxon>Dikarya</taxon>
        <taxon>Ascomycota</taxon>
        <taxon>Pezizomycotina</taxon>
        <taxon>Eurotiomycetes</taxon>
        <taxon>Eurotiomycetidae</taxon>
        <taxon>Eurotiales</taxon>
        <taxon>Aspergillaceae</taxon>
        <taxon>Aspergillus</taxon>
        <taxon>Aspergillus subgen. Circumdati</taxon>
    </lineage>
</organism>
<keyword evidence="3 4" id="KW-0408">Iron</keyword>
<dbReference type="InterPro" id="IPR000898">
    <property type="entry name" value="Indolamine_dOase"/>
</dbReference>
<evidence type="ECO:0000256" key="4">
    <source>
        <dbReference type="PIRSR" id="PIRSR600898-1"/>
    </source>
</evidence>
<dbReference type="GO" id="GO:0019441">
    <property type="term" value="P:L-tryptophan catabolic process to kynurenine"/>
    <property type="evidence" value="ECO:0007669"/>
    <property type="project" value="UniProtKB-UniRule"/>
</dbReference>
<dbReference type="GO" id="GO:0033754">
    <property type="term" value="F:indoleamine 2,3-dioxygenase activity"/>
    <property type="evidence" value="ECO:0007669"/>
    <property type="project" value="UniProtKB-EC"/>
</dbReference>
<dbReference type="GO" id="GO:0046872">
    <property type="term" value="F:metal ion binding"/>
    <property type="evidence" value="ECO:0007669"/>
    <property type="project" value="UniProtKB-UniRule"/>
</dbReference>
<dbReference type="PANTHER" id="PTHR28657">
    <property type="entry name" value="INDOLEAMINE 2,3-DIOXYGENASE"/>
    <property type="match status" value="1"/>
</dbReference>
<keyword evidence="5 6" id="KW-0223">Dioxygenase</keyword>
<protein>
    <recommendedName>
        <fullName evidence="5">Indoleamine 2,3-dioxygenase</fullName>
        <ecNumber evidence="5">1.13.11.52</ecNumber>
    </recommendedName>
</protein>
<dbReference type="Gene3D" id="1.20.58.480">
    <property type="match status" value="1"/>
</dbReference>
<keyword evidence="7" id="KW-1185">Reference proteome</keyword>
<dbReference type="GO" id="GO:0005737">
    <property type="term" value="C:cytoplasm"/>
    <property type="evidence" value="ECO:0007669"/>
    <property type="project" value="TreeGrafter"/>
</dbReference>
<dbReference type="OrthoDB" id="540174at2759"/>
<comment type="catalytic activity">
    <reaction evidence="5">
        <text>L-tryptophan + O2 = N-formyl-L-kynurenine</text>
        <dbReference type="Rhea" id="RHEA:24536"/>
        <dbReference type="ChEBI" id="CHEBI:15379"/>
        <dbReference type="ChEBI" id="CHEBI:57912"/>
        <dbReference type="ChEBI" id="CHEBI:58629"/>
    </reaction>
</comment>
<feature type="binding site" description="proximal binding residue" evidence="4">
    <location>
        <position position="352"/>
    </location>
    <ligand>
        <name>heme b</name>
        <dbReference type="ChEBI" id="CHEBI:60344"/>
    </ligand>
    <ligandPart>
        <name>Fe</name>
        <dbReference type="ChEBI" id="CHEBI:18248"/>
    </ligandPart>
</feature>
<proteinExistence type="inferred from homology"/>
<dbReference type="PROSITE" id="PS00876">
    <property type="entry name" value="IDO_1"/>
    <property type="match status" value="1"/>
</dbReference>
<name>A0A5N6ZEN3_9EURO</name>
<dbReference type="EMBL" id="ML739042">
    <property type="protein sequence ID" value="KAE8356122.1"/>
    <property type="molecule type" value="Genomic_DNA"/>
</dbReference>
<reference evidence="7" key="1">
    <citation type="submission" date="2019-04" db="EMBL/GenBank/DDBJ databases">
        <title>Friends and foes A comparative genomics studyof 23 Aspergillus species from section Flavi.</title>
        <authorList>
            <consortium name="DOE Joint Genome Institute"/>
            <person name="Kjaerbolling I."/>
            <person name="Vesth T."/>
            <person name="Frisvad J.C."/>
            <person name="Nybo J.L."/>
            <person name="Theobald S."/>
            <person name="Kildgaard S."/>
            <person name="Isbrandt T."/>
            <person name="Kuo A."/>
            <person name="Sato A."/>
            <person name="Lyhne E.K."/>
            <person name="Kogle M.E."/>
            <person name="Wiebenga A."/>
            <person name="Kun R.S."/>
            <person name="Lubbers R.J."/>
            <person name="Makela M.R."/>
            <person name="Barry K."/>
            <person name="Chovatia M."/>
            <person name="Clum A."/>
            <person name="Daum C."/>
            <person name="Haridas S."/>
            <person name="He G."/>
            <person name="LaButti K."/>
            <person name="Lipzen A."/>
            <person name="Mondo S."/>
            <person name="Riley R."/>
            <person name="Salamov A."/>
            <person name="Simmons B.A."/>
            <person name="Magnuson J.K."/>
            <person name="Henrissat B."/>
            <person name="Mortensen U.H."/>
            <person name="Larsen T.O."/>
            <person name="Devries R.P."/>
            <person name="Grigoriev I.V."/>
            <person name="Machida M."/>
            <person name="Baker S.E."/>
            <person name="Andersen M.R."/>
        </authorList>
    </citation>
    <scope>NUCLEOTIDE SEQUENCE [LARGE SCALE GENOMIC DNA]</scope>
    <source>
        <strain evidence="7">CBS 553.77</strain>
    </source>
</reference>
<gene>
    <name evidence="6" type="ORF">BDV28DRAFT_154859</name>
</gene>
<dbReference type="EC" id="1.13.11.52" evidence="5"/>
<evidence type="ECO:0000256" key="2">
    <source>
        <dbReference type="ARBA" id="ARBA00022723"/>
    </source>
</evidence>
<keyword evidence="5" id="KW-0560">Oxidoreductase</keyword>
<sequence>MPGLQRITLEDYQISPQFGFLPQQPPLKQLQDPYYEIWEEMMSRLPLQSGDARIREDITNMPVLATARLVTEPEWRRAYVVLTFLSQIYIWGDHQPCNKLPRSLAVPLLDVSQHLQISPCATFAGFCLWNISPVSHEDHRPYDLENLKSINSFTGTKDEEWFFGVSAAIESIGGCMIVPMLHAMEAARDRRSVAVTDFLENLATCLEQIGSTLDRLYDQCSPSVFYHHFRRFLKGSPTVQESGLSQGVFYEGEDGTGEWHQYPGGSNAQSSLIQLFDIVLGIDQSAAMGGNPKGSFHKEMQRYMPGPHREFLELMARICNIRSFVLGHDPSSNIRHSYDRAITNLAIIRQKHLIMASREAAGDVAVKRAGQLGSTPYVEN</sequence>
<dbReference type="PANTHER" id="PTHR28657:SF10">
    <property type="entry name" value="INDOLEAMINE 2,3-DIOXYGENASE"/>
    <property type="match status" value="1"/>
</dbReference>
<dbReference type="Pfam" id="PF01231">
    <property type="entry name" value="IDO"/>
    <property type="match status" value="1"/>
</dbReference>
<keyword evidence="2 4" id="KW-0479">Metal-binding</keyword>
<comment type="function">
    <text evidence="5">Produces N-formyl-kynurenine through the oxidation of tryptophan.</text>
</comment>